<name>A0A7I8VCG3_9ANNE</name>
<proteinExistence type="predicted"/>
<evidence type="ECO:0000313" key="2">
    <source>
        <dbReference type="Proteomes" id="UP000549394"/>
    </source>
</evidence>
<organism evidence="1 2">
    <name type="scientific">Dimorphilus gyrociliatus</name>
    <dbReference type="NCBI Taxonomy" id="2664684"/>
    <lineage>
        <taxon>Eukaryota</taxon>
        <taxon>Metazoa</taxon>
        <taxon>Spiralia</taxon>
        <taxon>Lophotrochozoa</taxon>
        <taxon>Annelida</taxon>
        <taxon>Polychaeta</taxon>
        <taxon>Polychaeta incertae sedis</taxon>
        <taxon>Dinophilidae</taxon>
        <taxon>Dimorphilus</taxon>
    </lineage>
</organism>
<accession>A0A7I8VCG3</accession>
<evidence type="ECO:0000313" key="1">
    <source>
        <dbReference type="EMBL" id="CAD5114040.1"/>
    </source>
</evidence>
<dbReference type="SUPFAM" id="SSF49785">
    <property type="entry name" value="Galactose-binding domain-like"/>
    <property type="match status" value="3"/>
</dbReference>
<dbReference type="OrthoDB" id="6102375at2759"/>
<sequence length="731" mass="83589">MIYYYSIIQSEGTKYAFFKEDCNLGDISSYPNSPSISFCVEKCSLNENCTTVVVGFRIGGGITCFLKSHCVYPLRNYTGVDFTEIHSIIARDNELSVCGIENAFVTHLRECIEFLWKTYTNCSMRGLGLMANINRWMGLYSLRQIKKEMMEISQNSTHFSQPWSRKGQKFIRTLCYGRQSSGKYNIAFNKTIQTLNFVISDPVHIWNTDHLVDGILNFNPNAGGCSQMTFNGQMMNRFSIDIKEEYLIETILLYPSKILESSIELNIYISSSGIEDNFYEAGEGFFSCALLQIIQPSIEVKVINCEDDTRPGRFVIFDLIFPQTITICEIEVYTALFFNFQADLALGGESFSSSALSYSYLAVQEKFPVHVGFNSRLETLAWFSVYLHGKYLIYGLDIFKLEASLFSNDIDNIAYGKPVWRHSALDSSTVNDHYAYYTTDGFNGPNYTSTKLSDKPCWIMIDLLNIYRVEYIDKDSMDKYKVIQKSDCITNDYLNQSNLGKTVIWNCSLSFTYGRYIFVQNKADGVSRLIINELYAFGTLLKDNKDFMYEIPFLDASSNIKHIPSLNSPLNIIDNDFNNIPSSPSCSTLDSVEKKEFFINLLSYHYVYDVIIQPKLSNDGFYIQNMNVFVQNSTEQIKRPCGFFVSGLEDTGAIININCVEPLLGNQIILIGDNKEKHFSICEVKAFGEVFQGKNERLTYCVLGRFHSMFSIRLNLQFYINFFQKAVSQSQ</sequence>
<reference evidence="1 2" key="1">
    <citation type="submission" date="2020-08" db="EMBL/GenBank/DDBJ databases">
        <authorList>
            <person name="Hejnol A."/>
        </authorList>
    </citation>
    <scope>NUCLEOTIDE SEQUENCE [LARGE SCALE GENOMIC DNA]</scope>
</reference>
<dbReference type="EMBL" id="CAJFCJ010000005">
    <property type="protein sequence ID" value="CAD5114040.1"/>
    <property type="molecule type" value="Genomic_DNA"/>
</dbReference>
<dbReference type="InterPro" id="IPR008979">
    <property type="entry name" value="Galactose-bd-like_sf"/>
</dbReference>
<comment type="caution">
    <text evidence="1">The sequence shown here is derived from an EMBL/GenBank/DDBJ whole genome shotgun (WGS) entry which is preliminary data.</text>
</comment>
<dbReference type="PANTHER" id="PTHR45713">
    <property type="entry name" value="FTP DOMAIN-CONTAINING PROTEIN"/>
    <property type="match status" value="1"/>
</dbReference>
<gene>
    <name evidence="1" type="ORF">DGYR_LOCUS2933</name>
</gene>
<dbReference type="Gene3D" id="2.60.120.260">
    <property type="entry name" value="Galactose-binding domain-like"/>
    <property type="match status" value="3"/>
</dbReference>
<dbReference type="AlphaFoldDB" id="A0A7I8VCG3"/>
<dbReference type="Proteomes" id="UP000549394">
    <property type="component" value="Unassembled WGS sequence"/>
</dbReference>
<dbReference type="PANTHER" id="PTHR45713:SF6">
    <property type="entry name" value="F5_8 TYPE C DOMAIN-CONTAINING PROTEIN"/>
    <property type="match status" value="1"/>
</dbReference>
<dbReference type="InterPro" id="IPR051941">
    <property type="entry name" value="BG_Antigen-Binding_Lectin"/>
</dbReference>
<keyword evidence="2" id="KW-1185">Reference proteome</keyword>
<protein>
    <submittedName>
        <fullName evidence="1">DgyrCDS3192</fullName>
    </submittedName>
</protein>